<evidence type="ECO:0000256" key="1">
    <source>
        <dbReference type="SAM" id="MobiDB-lite"/>
    </source>
</evidence>
<comment type="caution">
    <text evidence="2">The sequence shown here is derived from an EMBL/GenBank/DDBJ whole genome shotgun (WGS) entry which is preliminary data.</text>
</comment>
<gene>
    <name evidence="2" type="ORF">J1605_011858</name>
</gene>
<name>A0AB34GP85_ESCRO</name>
<protein>
    <submittedName>
        <fullName evidence="2">Uncharacterized protein</fullName>
    </submittedName>
</protein>
<feature type="region of interest" description="Disordered" evidence="1">
    <location>
        <begin position="117"/>
        <end position="166"/>
    </location>
</feature>
<organism evidence="2 3">
    <name type="scientific">Eschrichtius robustus</name>
    <name type="common">California gray whale</name>
    <name type="synonym">Eschrichtius gibbosus</name>
    <dbReference type="NCBI Taxonomy" id="9764"/>
    <lineage>
        <taxon>Eukaryota</taxon>
        <taxon>Metazoa</taxon>
        <taxon>Chordata</taxon>
        <taxon>Craniata</taxon>
        <taxon>Vertebrata</taxon>
        <taxon>Euteleostomi</taxon>
        <taxon>Mammalia</taxon>
        <taxon>Eutheria</taxon>
        <taxon>Laurasiatheria</taxon>
        <taxon>Artiodactyla</taxon>
        <taxon>Whippomorpha</taxon>
        <taxon>Cetacea</taxon>
        <taxon>Mysticeti</taxon>
        <taxon>Eschrichtiidae</taxon>
        <taxon>Eschrichtius</taxon>
    </lineage>
</organism>
<feature type="region of interest" description="Disordered" evidence="1">
    <location>
        <begin position="1"/>
        <end position="78"/>
    </location>
</feature>
<evidence type="ECO:0000313" key="3">
    <source>
        <dbReference type="Proteomes" id="UP001159641"/>
    </source>
</evidence>
<reference evidence="2 3" key="1">
    <citation type="submission" date="2022-11" db="EMBL/GenBank/DDBJ databases">
        <title>Whole genome sequence of Eschrichtius robustus ER-17-0199.</title>
        <authorList>
            <person name="Bruniche-Olsen A."/>
            <person name="Black A.N."/>
            <person name="Fields C.J."/>
            <person name="Walden K."/>
            <person name="Dewoody J.A."/>
        </authorList>
    </citation>
    <scope>NUCLEOTIDE SEQUENCE [LARGE SCALE GENOMIC DNA]</scope>
    <source>
        <strain evidence="2">ER-17-0199</strain>
        <tissue evidence="2">Blubber</tissue>
    </source>
</reference>
<dbReference type="AlphaFoldDB" id="A0AB34GP85"/>
<dbReference type="EMBL" id="JAIQCJ010002164">
    <property type="protein sequence ID" value="KAJ8780255.1"/>
    <property type="molecule type" value="Genomic_DNA"/>
</dbReference>
<keyword evidence="3" id="KW-1185">Reference proteome</keyword>
<feature type="compositionally biased region" description="Pro residues" evidence="1">
    <location>
        <begin position="130"/>
        <end position="139"/>
    </location>
</feature>
<accession>A0AB34GP85</accession>
<dbReference type="Proteomes" id="UP001159641">
    <property type="component" value="Unassembled WGS sequence"/>
</dbReference>
<proteinExistence type="predicted"/>
<evidence type="ECO:0000313" key="2">
    <source>
        <dbReference type="EMBL" id="KAJ8780255.1"/>
    </source>
</evidence>
<feature type="compositionally biased region" description="Low complexity" evidence="1">
    <location>
        <begin position="33"/>
        <end position="46"/>
    </location>
</feature>
<sequence length="166" mass="16982">MSRLRPLVSAPAPVDTLDPSQRRGSPVPRRARALPGRGAGAVSRVPSPGPRGPGGRPRPASSLAPSFPRPWGGGWKGQACCPAKQVSGLCGASRELLGRWGAGAGPAVTPAVLPRAACEPSSARLDAPALPTPSQPQRPPRSGLEPQSRSRLPPGSGQALWGPWVA</sequence>